<sequence length="81" mass="9368">MEQGSKERGHLPATIQRMPSYLHQVWRWPFLLHPFYFIAPHTHSHEKSSEKMERIKELASSIKPEAAKRFPSRGKGATSAL</sequence>
<gene>
    <name evidence="2" type="ORF">APZ42_023249</name>
</gene>
<feature type="compositionally biased region" description="Basic and acidic residues" evidence="1">
    <location>
        <begin position="43"/>
        <end position="57"/>
    </location>
</feature>
<comment type="caution">
    <text evidence="2">The sequence shown here is derived from an EMBL/GenBank/DDBJ whole genome shotgun (WGS) entry which is preliminary data.</text>
</comment>
<dbReference type="Proteomes" id="UP000076858">
    <property type="component" value="Unassembled WGS sequence"/>
</dbReference>
<dbReference type="AlphaFoldDB" id="A0A0P5YIP9"/>
<organism evidence="2 3">
    <name type="scientific">Daphnia magna</name>
    <dbReference type="NCBI Taxonomy" id="35525"/>
    <lineage>
        <taxon>Eukaryota</taxon>
        <taxon>Metazoa</taxon>
        <taxon>Ecdysozoa</taxon>
        <taxon>Arthropoda</taxon>
        <taxon>Crustacea</taxon>
        <taxon>Branchiopoda</taxon>
        <taxon>Diplostraca</taxon>
        <taxon>Cladocera</taxon>
        <taxon>Anomopoda</taxon>
        <taxon>Daphniidae</taxon>
        <taxon>Daphnia</taxon>
    </lineage>
</organism>
<dbReference type="EMBL" id="LRGB01001454">
    <property type="protein sequence ID" value="KZS11937.1"/>
    <property type="molecule type" value="Genomic_DNA"/>
</dbReference>
<name>A0A0P5YIP9_9CRUS</name>
<evidence type="ECO:0000313" key="3">
    <source>
        <dbReference type="Proteomes" id="UP000076858"/>
    </source>
</evidence>
<feature type="region of interest" description="Disordered" evidence="1">
    <location>
        <begin position="43"/>
        <end position="81"/>
    </location>
</feature>
<evidence type="ECO:0000256" key="1">
    <source>
        <dbReference type="SAM" id="MobiDB-lite"/>
    </source>
</evidence>
<keyword evidence="3" id="KW-1185">Reference proteome</keyword>
<proteinExistence type="predicted"/>
<accession>A0A0P5YIP9</accession>
<evidence type="ECO:0000313" key="2">
    <source>
        <dbReference type="EMBL" id="KZS11937.1"/>
    </source>
</evidence>
<protein>
    <submittedName>
        <fullName evidence="2">Uncharacterized protein</fullName>
    </submittedName>
</protein>
<reference evidence="2 3" key="1">
    <citation type="submission" date="2016-03" db="EMBL/GenBank/DDBJ databases">
        <title>EvidentialGene: Evidence-directed Construction of Genes on Genomes.</title>
        <authorList>
            <person name="Gilbert D.G."/>
            <person name="Choi J.-H."/>
            <person name="Mockaitis K."/>
            <person name="Colbourne J."/>
            <person name="Pfrender M."/>
        </authorList>
    </citation>
    <scope>NUCLEOTIDE SEQUENCE [LARGE SCALE GENOMIC DNA]</scope>
    <source>
        <strain evidence="2 3">Xinb3</strain>
        <tissue evidence="2">Complete organism</tissue>
    </source>
</reference>